<comment type="caution">
    <text evidence="2">The sequence shown here is derived from an EMBL/GenBank/DDBJ whole genome shotgun (WGS) entry which is preliminary data.</text>
</comment>
<dbReference type="Proteomes" id="UP000051054">
    <property type="component" value="Unassembled WGS sequence"/>
</dbReference>
<evidence type="ECO:0000313" key="2">
    <source>
        <dbReference type="EMBL" id="KRM19080.1"/>
    </source>
</evidence>
<evidence type="ECO:0000256" key="1">
    <source>
        <dbReference type="SAM" id="Phobius"/>
    </source>
</evidence>
<keyword evidence="1" id="KW-1133">Transmembrane helix</keyword>
<organism evidence="2 3">
    <name type="scientific">Ligilactobacillus hayakitensis DSM 18933 = JCM 14209</name>
    <dbReference type="NCBI Taxonomy" id="1423755"/>
    <lineage>
        <taxon>Bacteria</taxon>
        <taxon>Bacillati</taxon>
        <taxon>Bacillota</taxon>
        <taxon>Bacilli</taxon>
        <taxon>Lactobacillales</taxon>
        <taxon>Lactobacillaceae</taxon>
        <taxon>Ligilactobacillus</taxon>
    </lineage>
</organism>
<reference evidence="2 3" key="1">
    <citation type="journal article" date="2015" name="Genome Announc.">
        <title>Expanding the biotechnology potential of lactobacilli through comparative genomics of 213 strains and associated genera.</title>
        <authorList>
            <person name="Sun Z."/>
            <person name="Harris H.M."/>
            <person name="McCann A."/>
            <person name="Guo C."/>
            <person name="Argimon S."/>
            <person name="Zhang W."/>
            <person name="Yang X."/>
            <person name="Jeffery I.B."/>
            <person name="Cooney J.C."/>
            <person name="Kagawa T.F."/>
            <person name="Liu W."/>
            <person name="Song Y."/>
            <person name="Salvetti E."/>
            <person name="Wrobel A."/>
            <person name="Rasinkangas P."/>
            <person name="Parkhill J."/>
            <person name="Rea M.C."/>
            <person name="O'Sullivan O."/>
            <person name="Ritari J."/>
            <person name="Douillard F.P."/>
            <person name="Paul Ross R."/>
            <person name="Yang R."/>
            <person name="Briner A.E."/>
            <person name="Felis G.E."/>
            <person name="de Vos W.M."/>
            <person name="Barrangou R."/>
            <person name="Klaenhammer T.R."/>
            <person name="Caufield P.W."/>
            <person name="Cui Y."/>
            <person name="Zhang H."/>
            <person name="O'Toole P.W."/>
        </authorList>
    </citation>
    <scope>NUCLEOTIDE SEQUENCE [LARGE SCALE GENOMIC DNA]</scope>
    <source>
        <strain evidence="2 3">DSM 18933</strain>
    </source>
</reference>
<keyword evidence="1" id="KW-0812">Transmembrane</keyword>
<dbReference type="InterPro" id="IPR003425">
    <property type="entry name" value="CCB3/YggT"/>
</dbReference>
<dbReference type="PATRIC" id="fig|1423755.3.peg.923"/>
<dbReference type="Pfam" id="PF02325">
    <property type="entry name" value="CCB3_YggT"/>
    <property type="match status" value="1"/>
</dbReference>
<dbReference type="AlphaFoldDB" id="A0A0R1WME2"/>
<evidence type="ECO:0008006" key="4">
    <source>
        <dbReference type="Google" id="ProtNLM"/>
    </source>
</evidence>
<protein>
    <recommendedName>
        <fullName evidence="4">YggT family protein</fullName>
    </recommendedName>
</protein>
<name>A0A0R1WME2_9LACO</name>
<accession>A0A0R1WME2</accession>
<dbReference type="eggNOG" id="COG0762">
    <property type="taxonomic scope" value="Bacteria"/>
</dbReference>
<dbReference type="EMBL" id="AZGD01000090">
    <property type="protein sequence ID" value="KRM19080.1"/>
    <property type="molecule type" value="Genomic_DNA"/>
</dbReference>
<keyword evidence="1" id="KW-0472">Membrane</keyword>
<gene>
    <name evidence="2" type="ORF">FC40_GL000869</name>
</gene>
<keyword evidence="3" id="KW-1185">Reference proteome</keyword>
<dbReference type="STRING" id="1423755.FC40_GL000869"/>
<sequence>MSWFPGAYATGLGRFIVKIVDPYLSKFRFIPPIFGLSFSPIIALIFLDFVKKGTFLVLIKLGLV</sequence>
<proteinExistence type="predicted"/>
<dbReference type="GO" id="GO:0016020">
    <property type="term" value="C:membrane"/>
    <property type="evidence" value="ECO:0007669"/>
    <property type="project" value="InterPro"/>
</dbReference>
<feature type="transmembrane region" description="Helical" evidence="1">
    <location>
        <begin position="29"/>
        <end position="50"/>
    </location>
</feature>
<evidence type="ECO:0000313" key="3">
    <source>
        <dbReference type="Proteomes" id="UP000051054"/>
    </source>
</evidence>